<gene>
    <name evidence="3" type="ORF">NRP21_11870</name>
</gene>
<evidence type="ECO:0000313" key="4">
    <source>
        <dbReference type="Proteomes" id="UP001524642"/>
    </source>
</evidence>
<comment type="caution">
    <text evidence="3">The sequence shown here is derived from an EMBL/GenBank/DDBJ whole genome shotgun (WGS) entry which is preliminary data.</text>
</comment>
<evidence type="ECO:0000313" key="3">
    <source>
        <dbReference type="EMBL" id="MCR0982747.1"/>
    </source>
</evidence>
<comment type="similarity">
    <text evidence="1">Belongs to the myoviridae tail sheath protein family.</text>
</comment>
<dbReference type="RefSeq" id="WP_257716411.1">
    <property type="nucleotide sequence ID" value="NZ_JANJOU010000008.1"/>
</dbReference>
<dbReference type="Proteomes" id="UP001524642">
    <property type="component" value="Unassembled WGS sequence"/>
</dbReference>
<reference evidence="3 4" key="1">
    <citation type="submission" date="2022-06" db="EMBL/GenBank/DDBJ databases">
        <title>Roseomonas CN29.</title>
        <authorList>
            <person name="Cheng Y."/>
            <person name="He X."/>
        </authorList>
    </citation>
    <scope>NUCLEOTIDE SEQUENCE [LARGE SCALE GENOMIC DNA]</scope>
    <source>
        <strain evidence="3 4">CN29</strain>
    </source>
</reference>
<dbReference type="PANTHER" id="PTHR35861:SF1">
    <property type="entry name" value="PHAGE TAIL SHEATH PROTEIN"/>
    <property type="match status" value="1"/>
</dbReference>
<keyword evidence="4" id="KW-1185">Reference proteome</keyword>
<organism evidence="3 4">
    <name type="scientific">Roseomonas populi</name>
    <dbReference type="NCBI Taxonomy" id="3121582"/>
    <lineage>
        <taxon>Bacteria</taxon>
        <taxon>Pseudomonadati</taxon>
        <taxon>Pseudomonadota</taxon>
        <taxon>Alphaproteobacteria</taxon>
        <taxon>Acetobacterales</taxon>
        <taxon>Roseomonadaceae</taxon>
        <taxon>Roseomonas</taxon>
    </lineage>
</organism>
<accession>A0ABT1X3Q9</accession>
<name>A0ABT1X3Q9_9PROT</name>
<dbReference type="PANTHER" id="PTHR35861">
    <property type="match status" value="1"/>
</dbReference>
<dbReference type="InterPro" id="IPR020287">
    <property type="entry name" value="Tail_sheath_C"/>
</dbReference>
<proteinExistence type="inferred from homology"/>
<protein>
    <submittedName>
        <fullName evidence="3">Phage tail sheath subtilisin-like domain-containing protein</fullName>
    </submittedName>
</protein>
<dbReference type="EMBL" id="JANJOU010000008">
    <property type="protein sequence ID" value="MCR0982747.1"/>
    <property type="molecule type" value="Genomic_DNA"/>
</dbReference>
<dbReference type="Pfam" id="PF17482">
    <property type="entry name" value="Phage_sheath_1C"/>
    <property type="match status" value="1"/>
</dbReference>
<dbReference type="Gene3D" id="3.40.50.11780">
    <property type="match status" value="2"/>
</dbReference>
<evidence type="ECO:0000259" key="2">
    <source>
        <dbReference type="Pfam" id="PF17482"/>
    </source>
</evidence>
<feature type="domain" description="Tail sheath protein C-terminal" evidence="2">
    <location>
        <begin position="416"/>
        <end position="519"/>
    </location>
</feature>
<evidence type="ECO:0000256" key="1">
    <source>
        <dbReference type="ARBA" id="ARBA00008005"/>
    </source>
</evidence>
<sequence length="526" mass="55528">MPDALTYPGVYVQELPSGVRTIIGVGTSSTAFVDSFSRGPLDTAVQVTSWAAFERVFGGLRADSEGSYAVQQFFLNGGSTAWIVRVAGVPEPPDAATPPAAPAALSMEPAGKSLMVKAVDPGKWGNRLRVVATAVAGSPKLFNLMVQEVVSTAGNLSVLESETFLNLSMVPGEAGFAPDVVNTGSRLVRLEVQPPGQLPTLAPVDARGGVADAAWKPLAGGTEGALPDAKALTGSPDAGTGLYALERISPAIFNLLCLPRASALDSTGFGAVISKAQAFCRTHRAFLLVDPPAKGAEDEAKMAAWVESANIRDANAAVYFPRLSIPDPLNGFRLRTVGPSGTVAGIYARTDAARGVWKAPAGVDATLAGATPVLRLTDPENGNLNPRGVNALRTFPIYGPVVWGARTLVGADQMASQWKYVPVRRTALFIEETLFQGLRWAVFEPNDEPLWTQIRMSVDDFMHGLFRQGAFQGATPREAYLVQCDATTTTQGDIDRGIVNLIVGFAPLKPAEFVVLKLQQIAGQTS</sequence>
<dbReference type="InterPro" id="IPR052042">
    <property type="entry name" value="Tail_sheath_structural"/>
</dbReference>